<protein>
    <submittedName>
        <fullName evidence="6">HTH-10 family transcription regulator</fullName>
    </submittedName>
</protein>
<feature type="domain" description="HTH bat-type" evidence="4">
    <location>
        <begin position="157"/>
        <end position="206"/>
    </location>
</feature>
<dbReference type="GeneID" id="26659097"/>
<organism evidence="6 7">
    <name type="scientific">Halobacterium hubeiense</name>
    <dbReference type="NCBI Taxonomy" id="1407499"/>
    <lineage>
        <taxon>Archaea</taxon>
        <taxon>Methanobacteriati</taxon>
        <taxon>Methanobacteriota</taxon>
        <taxon>Stenosarchaea group</taxon>
        <taxon>Halobacteria</taxon>
        <taxon>Halobacteriales</taxon>
        <taxon>Halobacteriaceae</taxon>
        <taxon>Halobacterium</taxon>
    </lineage>
</organism>
<gene>
    <name evidence="6" type="ORF">HHUB_2459</name>
</gene>
<feature type="region of interest" description="Disordered" evidence="3">
    <location>
        <begin position="206"/>
        <end position="225"/>
    </location>
</feature>
<name>A0A0U5H0J6_9EURY</name>
<evidence type="ECO:0000256" key="1">
    <source>
        <dbReference type="ARBA" id="ARBA00023015"/>
    </source>
</evidence>
<reference evidence="7" key="1">
    <citation type="journal article" date="2016" name="Environ. Microbiol.">
        <title>The complete genome of a viable archaeum isolated from 123-million-year-old rock salt.</title>
        <authorList>
            <person name="Jaakkola S.T."/>
            <person name="Pfeiffer F."/>
            <person name="Ravantti J.J."/>
            <person name="Guo Q."/>
            <person name="Liu Y."/>
            <person name="Chen X."/>
            <person name="Ma H."/>
            <person name="Yang C."/>
            <person name="Oksanen H.M."/>
            <person name="Bamford D.H."/>
        </authorList>
    </citation>
    <scope>NUCLEOTIDE SEQUENCE</scope>
    <source>
        <strain evidence="7">JI20-1</strain>
    </source>
</reference>
<proteinExistence type="predicted"/>
<dbReference type="Proteomes" id="UP000066737">
    <property type="component" value="Chromosome I"/>
</dbReference>
<dbReference type="KEGG" id="hhb:Hhub_2459"/>
<dbReference type="InterPro" id="IPR007050">
    <property type="entry name" value="HTH_bacterioopsin"/>
</dbReference>
<dbReference type="AlphaFoldDB" id="A0A0U5H0J6"/>
<evidence type="ECO:0000259" key="4">
    <source>
        <dbReference type="Pfam" id="PF04967"/>
    </source>
</evidence>
<dbReference type="EMBL" id="LN831302">
    <property type="protein sequence ID" value="CQH56958.1"/>
    <property type="molecule type" value="Genomic_DNA"/>
</dbReference>
<evidence type="ECO:0000313" key="7">
    <source>
        <dbReference type="Proteomes" id="UP000066737"/>
    </source>
</evidence>
<dbReference type="OrthoDB" id="156233at2157"/>
<dbReference type="PANTHER" id="PTHR34236">
    <property type="entry name" value="DIMETHYL SULFOXIDE REDUCTASE TRANSCRIPTIONAL ACTIVATOR"/>
    <property type="match status" value="1"/>
</dbReference>
<evidence type="ECO:0000259" key="5">
    <source>
        <dbReference type="Pfam" id="PF15915"/>
    </source>
</evidence>
<evidence type="ECO:0000313" key="6">
    <source>
        <dbReference type="EMBL" id="CQH56958.1"/>
    </source>
</evidence>
<dbReference type="PANTHER" id="PTHR34236:SF1">
    <property type="entry name" value="DIMETHYL SULFOXIDE REDUCTASE TRANSCRIPTIONAL ACTIVATOR"/>
    <property type="match status" value="1"/>
</dbReference>
<sequence length="225" mass="24370">MSVVAEVTVPARSVAMAETLAAAPETVVEIERVVAHPDGRLTPYFWVHGDLDAFEAALGDDPTVDEATRLDTHESEALYRAEWPVGVESVANAVVETGGTLVSATGQRGNWELRIRFEDPGQLPSFSTYCERHDVDYGVQRVYRSEEAGAPDRFGVTEKQREALVAARDAGFYEVPPAATMAEVADDLGISQQALSKRLRRGHGNLVGDVFDAPEPTEGEPTTNS</sequence>
<accession>A0A0U5H0J6</accession>
<dbReference type="Pfam" id="PF04967">
    <property type="entry name" value="HTH_10"/>
    <property type="match status" value="1"/>
</dbReference>
<dbReference type="Pfam" id="PF15915">
    <property type="entry name" value="BAT"/>
    <property type="match status" value="1"/>
</dbReference>
<dbReference type="RefSeq" id="WP_059056900.1">
    <property type="nucleotide sequence ID" value="NZ_CEML01000001.1"/>
</dbReference>
<evidence type="ECO:0000256" key="3">
    <source>
        <dbReference type="SAM" id="MobiDB-lite"/>
    </source>
</evidence>
<evidence type="ECO:0000256" key="2">
    <source>
        <dbReference type="ARBA" id="ARBA00023163"/>
    </source>
</evidence>
<keyword evidence="7" id="KW-1185">Reference proteome</keyword>
<feature type="domain" description="Bacterioopsin transcriptional activator GAF and HTH associated" evidence="5">
    <location>
        <begin position="11"/>
        <end position="132"/>
    </location>
</feature>
<keyword evidence="2" id="KW-0804">Transcription</keyword>
<dbReference type="InterPro" id="IPR031803">
    <property type="entry name" value="BAT_GAF/HTH-assoc"/>
</dbReference>
<dbReference type="STRING" id="1407499.HHUB_2459"/>
<keyword evidence="1" id="KW-0805">Transcription regulation</keyword>